<reference evidence="4" key="1">
    <citation type="submission" date="2021-02" db="EMBL/GenBank/DDBJ databases">
        <authorList>
            <person name="Dougan E. K."/>
            <person name="Rhodes N."/>
            <person name="Thang M."/>
            <person name="Chan C."/>
        </authorList>
    </citation>
    <scope>NUCLEOTIDE SEQUENCE</scope>
</reference>
<feature type="region of interest" description="Disordered" evidence="1">
    <location>
        <begin position="51"/>
        <end position="70"/>
    </location>
</feature>
<protein>
    <submittedName>
        <fullName evidence="4">Pol protein</fullName>
    </submittedName>
</protein>
<keyword evidence="5" id="KW-1185">Reference proteome</keyword>
<dbReference type="Proteomes" id="UP000604046">
    <property type="component" value="Unassembled WGS sequence"/>
</dbReference>
<gene>
    <name evidence="4" type="primary">Pol</name>
    <name evidence="4" type="ORF">SNAT2548_LOCUS31858</name>
</gene>
<comment type="caution">
    <text evidence="4">The sequence shown here is derived from an EMBL/GenBank/DDBJ whole genome shotgun (WGS) entry which is preliminary data.</text>
</comment>
<organism evidence="4 5">
    <name type="scientific">Symbiodinium natans</name>
    <dbReference type="NCBI Taxonomy" id="878477"/>
    <lineage>
        <taxon>Eukaryota</taxon>
        <taxon>Sar</taxon>
        <taxon>Alveolata</taxon>
        <taxon>Dinophyceae</taxon>
        <taxon>Suessiales</taxon>
        <taxon>Symbiodiniaceae</taxon>
        <taxon>Symbiodinium</taxon>
    </lineage>
</organism>
<evidence type="ECO:0000313" key="4">
    <source>
        <dbReference type="EMBL" id="CAE7563459.1"/>
    </source>
</evidence>
<feature type="chain" id="PRO_5032890973" evidence="2">
    <location>
        <begin position="19"/>
        <end position="158"/>
    </location>
</feature>
<name>A0A812UBP3_9DINO</name>
<dbReference type="SUPFAM" id="SSF54236">
    <property type="entry name" value="Ubiquitin-like"/>
    <property type="match status" value="1"/>
</dbReference>
<feature type="domain" description="Ubiquitin-like" evidence="3">
    <location>
        <begin position="72"/>
        <end position="146"/>
    </location>
</feature>
<keyword evidence="2" id="KW-0732">Signal</keyword>
<dbReference type="AlphaFoldDB" id="A0A812UBP3"/>
<evidence type="ECO:0000259" key="3">
    <source>
        <dbReference type="PROSITE" id="PS50053"/>
    </source>
</evidence>
<evidence type="ECO:0000313" key="5">
    <source>
        <dbReference type="Proteomes" id="UP000604046"/>
    </source>
</evidence>
<evidence type="ECO:0000256" key="1">
    <source>
        <dbReference type="SAM" id="MobiDB-lite"/>
    </source>
</evidence>
<feature type="signal peptide" evidence="2">
    <location>
        <begin position="1"/>
        <end position="18"/>
    </location>
</feature>
<accession>A0A812UBP3</accession>
<dbReference type="InterPro" id="IPR000626">
    <property type="entry name" value="Ubiquitin-like_dom"/>
</dbReference>
<feature type="compositionally biased region" description="Low complexity" evidence="1">
    <location>
        <begin position="51"/>
        <end position="62"/>
    </location>
</feature>
<sequence length="158" mass="17142">MLWLELLGLYSCLRLSRCALELLTCLLAWLSQRGRRRKAAKAKLSKSAPAGVSSAVGAAPPANSEPSHSPQLSLHVCLLSGRGLDLRMAASAGLAELRWRVEEELGTRSVDLISPKGDILRGDGTLQAFGLQDGDLLQLALHWRKGLRLGGLRIAYYK</sequence>
<evidence type="ECO:0000256" key="2">
    <source>
        <dbReference type="SAM" id="SignalP"/>
    </source>
</evidence>
<dbReference type="PROSITE" id="PS50053">
    <property type="entry name" value="UBIQUITIN_2"/>
    <property type="match status" value="1"/>
</dbReference>
<dbReference type="InterPro" id="IPR029071">
    <property type="entry name" value="Ubiquitin-like_domsf"/>
</dbReference>
<dbReference type="EMBL" id="CAJNDS010002679">
    <property type="protein sequence ID" value="CAE7563459.1"/>
    <property type="molecule type" value="Genomic_DNA"/>
</dbReference>
<proteinExistence type="predicted"/>